<comment type="caution">
    <text evidence="5">The sequence shown here is derived from an EMBL/GenBank/DDBJ whole genome shotgun (WGS) entry which is preliminary data.</text>
</comment>
<evidence type="ECO:0000256" key="1">
    <source>
        <dbReference type="ARBA" id="ARBA00037883"/>
    </source>
</evidence>
<organism evidence="5 6">
    <name type="scientific">Colletotrichum fioriniae PJ7</name>
    <dbReference type="NCBI Taxonomy" id="1445577"/>
    <lineage>
        <taxon>Eukaryota</taxon>
        <taxon>Fungi</taxon>
        <taxon>Dikarya</taxon>
        <taxon>Ascomycota</taxon>
        <taxon>Pezizomycotina</taxon>
        <taxon>Sordariomycetes</taxon>
        <taxon>Hypocreomycetidae</taxon>
        <taxon>Glomerellales</taxon>
        <taxon>Glomerellaceae</taxon>
        <taxon>Colletotrichum</taxon>
        <taxon>Colletotrichum acutatum species complex</taxon>
    </lineage>
</organism>
<dbReference type="Gene3D" id="3.90.1200.10">
    <property type="match status" value="1"/>
</dbReference>
<comment type="pathway">
    <text evidence="1">Phospholipid metabolism; phosphatidylethanolamine biosynthesis; phosphatidylethanolamine from ethanolamine: step 1/3.</text>
</comment>
<dbReference type="KEGG" id="cfj:CFIO01_07296"/>
<dbReference type="PANTHER" id="PTHR22603:SF66">
    <property type="entry name" value="ETHANOLAMINE KINASE"/>
    <property type="match status" value="1"/>
</dbReference>
<dbReference type="EMBL" id="JARH01000541">
    <property type="protein sequence ID" value="EXF79614.1"/>
    <property type="molecule type" value="Genomic_DNA"/>
</dbReference>
<dbReference type="GO" id="GO:0005737">
    <property type="term" value="C:cytoplasm"/>
    <property type="evidence" value="ECO:0007669"/>
    <property type="project" value="TreeGrafter"/>
</dbReference>
<keyword evidence="5" id="KW-0808">Transferase</keyword>
<dbReference type="AlphaFoldDB" id="A0A010RNR8"/>
<sequence>MTQGASNGHPNGSALPHVRTLPLFYDSEDSQQSATSLILTVRPDWASDDSNVEFVRFTDGITNTLLKAINKRKGWSKEDIDREAILLRAYGNGTAVLIDREREAQNHELLMKHGLAPELLARFQNGMLYRFIKGSVTAPEDLRKPHIYRAVASRLAQWHATVPCITHQTSTNGNVKGHDQDLNAIIDNAAPGKPVPNLWSVMQKWILALPSDTQVQRERQDKLQKEFEFIVEEFSQRPGLGVEGLVFAHCDLLSGNVIVLPSTQPAKGPKKEATVTFIDYEYATPSPAAFDIANHLAEWGGFDCDYNFMPTQSQRREFIEEYIRSFYKYSESNTNVDIEAEVRKLTHEVDLFRGVPGFYWGIWALIQAVISEIDFDYASYAETRLAEYWAWKEEKDGSRAAAGKEKPLRERRWEQLE</sequence>
<accession>A0A010RNR8</accession>
<evidence type="ECO:0000256" key="4">
    <source>
        <dbReference type="SAM" id="MobiDB-lite"/>
    </source>
</evidence>
<dbReference type="InterPro" id="IPR011009">
    <property type="entry name" value="Kinase-like_dom_sf"/>
</dbReference>
<dbReference type="CDD" id="cd05157">
    <property type="entry name" value="ETNK_euk"/>
    <property type="match status" value="1"/>
</dbReference>
<evidence type="ECO:0000313" key="5">
    <source>
        <dbReference type="EMBL" id="EXF79614.1"/>
    </source>
</evidence>
<protein>
    <recommendedName>
        <fullName evidence="3">ethanolamine kinase</fullName>
        <ecNumber evidence="3">2.7.1.82</ecNumber>
    </recommendedName>
</protein>
<proteinExistence type="inferred from homology"/>
<dbReference type="STRING" id="1445577.A0A010RNR8"/>
<name>A0A010RNR8_9PEZI</name>
<reference evidence="5 6" key="1">
    <citation type="submission" date="2014-02" db="EMBL/GenBank/DDBJ databases">
        <title>The genome sequence of Colletotrichum fioriniae PJ7.</title>
        <authorList>
            <person name="Baroncelli R."/>
            <person name="Thon M.R."/>
        </authorList>
    </citation>
    <scope>NUCLEOTIDE SEQUENCE [LARGE SCALE GENOMIC DNA]</scope>
    <source>
        <strain evidence="5 6">PJ7</strain>
    </source>
</reference>
<dbReference type="EC" id="2.7.1.82" evidence="3"/>
<dbReference type="Proteomes" id="UP000020467">
    <property type="component" value="Unassembled WGS sequence"/>
</dbReference>
<keyword evidence="5" id="KW-0418">Kinase</keyword>
<dbReference type="PANTHER" id="PTHR22603">
    <property type="entry name" value="CHOLINE/ETHANOALAMINE KINASE"/>
    <property type="match status" value="1"/>
</dbReference>
<dbReference type="SUPFAM" id="SSF56112">
    <property type="entry name" value="Protein kinase-like (PK-like)"/>
    <property type="match status" value="1"/>
</dbReference>
<evidence type="ECO:0000256" key="3">
    <source>
        <dbReference type="ARBA" id="ARBA00038874"/>
    </source>
</evidence>
<dbReference type="eggNOG" id="KOG4720">
    <property type="taxonomic scope" value="Eukaryota"/>
</dbReference>
<comment type="similarity">
    <text evidence="2">Belongs to the choline/ethanolamine kinase family.</text>
</comment>
<evidence type="ECO:0000313" key="6">
    <source>
        <dbReference type="Proteomes" id="UP000020467"/>
    </source>
</evidence>
<evidence type="ECO:0000256" key="2">
    <source>
        <dbReference type="ARBA" id="ARBA00038211"/>
    </source>
</evidence>
<gene>
    <name evidence="5" type="ORF">CFIO01_07296</name>
</gene>
<dbReference type="HOGENOM" id="CLU_012712_1_1_1"/>
<dbReference type="GO" id="GO:0006646">
    <property type="term" value="P:phosphatidylethanolamine biosynthetic process"/>
    <property type="evidence" value="ECO:0007669"/>
    <property type="project" value="TreeGrafter"/>
</dbReference>
<feature type="region of interest" description="Disordered" evidence="4">
    <location>
        <begin position="396"/>
        <end position="417"/>
    </location>
</feature>
<keyword evidence="6" id="KW-1185">Reference proteome</keyword>
<dbReference type="Pfam" id="PF01633">
    <property type="entry name" value="Choline_kinase"/>
    <property type="match status" value="1"/>
</dbReference>
<dbReference type="GO" id="GO:0004305">
    <property type="term" value="F:ethanolamine kinase activity"/>
    <property type="evidence" value="ECO:0007669"/>
    <property type="project" value="UniProtKB-EC"/>
</dbReference>
<dbReference type="OrthoDB" id="10267235at2759"/>